<dbReference type="CDD" id="cd00814">
    <property type="entry name" value="MetRS_core"/>
    <property type="match status" value="1"/>
</dbReference>
<dbReference type="SUPFAM" id="SSF47323">
    <property type="entry name" value="Anticodon-binding domain of a subclass of class I aminoacyl-tRNA synthetases"/>
    <property type="match status" value="1"/>
</dbReference>
<reference evidence="11" key="1">
    <citation type="submission" date="2023-07" db="EMBL/GenBank/DDBJ databases">
        <title>Between Cages and Wild: Unraveling the Impact of Captivity on Animal Microbiomes and Antimicrobial Resistance.</title>
        <authorList>
            <person name="Schmartz G.P."/>
            <person name="Rehner J."/>
            <person name="Schuff M.J."/>
            <person name="Becker S.L."/>
            <person name="Kravczyk M."/>
            <person name="Gurevich A."/>
            <person name="Francke R."/>
            <person name="Mueller R."/>
            <person name="Keller V."/>
            <person name="Keller A."/>
        </authorList>
    </citation>
    <scope>NUCLEOTIDE SEQUENCE</scope>
    <source>
        <strain evidence="11">S12M_St_49</strain>
    </source>
</reference>
<keyword evidence="12" id="KW-1185">Reference proteome</keyword>
<dbReference type="InterPro" id="IPR009080">
    <property type="entry name" value="tRNAsynth_Ia_anticodon-bd"/>
</dbReference>
<sequence length="525" mass="59255">MTKKPFFITTPIYYVNAAPHLGTAYTTVAADSVARFQRMNGKDVRFVTGSDEHGQKIAETAAKNGTTPIEWCDSQIPAFKAAWEMLDITYTEFVRTSSPEQEKSVQEFWKKLYDDGYLYKGSYEGWYCIHEETYYAESDLEKDEEGVFVCPDCKRPVQKASGEENWFFKLSDFQDKLLAFYDENPDFILPKTRRNEIVSFVKSGLKDLSISRSTFDWGVPFTFDEGHVAYVWADALIAYITGIGYANDDRKDEFESFWPADFHFVGKDITRFHCVIWPAMLMAAGMPIPKHVFGHGFLLTKGEKMSKSKGNGLSPQEIVDIFGVDAYRYYFMSDVQFGSDGSISIERMCQVYNADLANTWGNLVSRVTNMTKKYFDFKVPAPSANAANNPMAEMCDEVCKTYIDCMENVDFSGAAKAAMELAHRANLYIEESEPWTLAKDEAKHDDLADVIYNALESIRLIAIMLAPFCISTSAEACKRIGAADPTEIEDITAALKWGQLESGVEVEIGDALFPRLDEDKILTAE</sequence>
<organism evidence="11 12">
    <name type="scientific">Phoenicibacter congonensis</name>
    <dbReference type="NCBI Taxonomy" id="1944646"/>
    <lineage>
        <taxon>Bacteria</taxon>
        <taxon>Bacillati</taxon>
        <taxon>Actinomycetota</taxon>
        <taxon>Coriobacteriia</taxon>
        <taxon>Eggerthellales</taxon>
        <taxon>Eggerthellaceae</taxon>
        <taxon>Phoenicibacter</taxon>
    </lineage>
</organism>
<dbReference type="GO" id="GO:0006431">
    <property type="term" value="P:methionyl-tRNA aminoacylation"/>
    <property type="evidence" value="ECO:0007669"/>
    <property type="project" value="UniProtKB-UniRule"/>
</dbReference>
<evidence type="ECO:0000256" key="7">
    <source>
        <dbReference type="HAMAP-Rule" id="MF_01228"/>
    </source>
</evidence>
<comment type="catalytic activity">
    <reaction evidence="7">
        <text>tRNA(Met) + L-methionine + ATP = L-methionyl-tRNA(Met) + AMP + diphosphate</text>
        <dbReference type="Rhea" id="RHEA:13481"/>
        <dbReference type="Rhea" id="RHEA-COMP:9667"/>
        <dbReference type="Rhea" id="RHEA-COMP:9698"/>
        <dbReference type="ChEBI" id="CHEBI:30616"/>
        <dbReference type="ChEBI" id="CHEBI:33019"/>
        <dbReference type="ChEBI" id="CHEBI:57844"/>
        <dbReference type="ChEBI" id="CHEBI:78442"/>
        <dbReference type="ChEBI" id="CHEBI:78530"/>
        <dbReference type="ChEBI" id="CHEBI:456215"/>
        <dbReference type="EC" id="6.1.1.10"/>
    </reaction>
</comment>
<evidence type="ECO:0000256" key="4">
    <source>
        <dbReference type="ARBA" id="ARBA00022840"/>
    </source>
</evidence>
<dbReference type="SUPFAM" id="SSF52374">
    <property type="entry name" value="Nucleotidylyl transferase"/>
    <property type="match status" value="1"/>
</dbReference>
<gene>
    <name evidence="7 11" type="primary">metG</name>
    <name evidence="11" type="ORF">Q3982_01710</name>
</gene>
<dbReference type="FunFam" id="2.170.220.10:FF:000002">
    <property type="entry name" value="Methionine--tRNA ligase"/>
    <property type="match status" value="1"/>
</dbReference>
<comment type="subcellular location">
    <subcellularLocation>
        <location evidence="7">Cytoplasm</location>
    </subcellularLocation>
</comment>
<keyword evidence="2 7" id="KW-0436">Ligase</keyword>
<dbReference type="GO" id="GO:0005737">
    <property type="term" value="C:cytoplasm"/>
    <property type="evidence" value="ECO:0007669"/>
    <property type="project" value="UniProtKB-SubCell"/>
</dbReference>
<dbReference type="InterPro" id="IPR015413">
    <property type="entry name" value="Methionyl/Leucyl_tRNA_Synth"/>
</dbReference>
<dbReference type="InterPro" id="IPR014758">
    <property type="entry name" value="Met-tRNA_synth"/>
</dbReference>
<dbReference type="InterPro" id="IPR014729">
    <property type="entry name" value="Rossmann-like_a/b/a_fold"/>
</dbReference>
<feature type="binding site" evidence="7">
    <location>
        <position position="153"/>
    </location>
    <ligand>
        <name>Zn(2+)</name>
        <dbReference type="ChEBI" id="CHEBI:29105"/>
    </ligand>
</feature>
<comment type="caution">
    <text evidence="11">The sequence shown here is derived from an EMBL/GenBank/DDBJ whole genome shotgun (WGS) entry which is preliminary data.</text>
</comment>
<dbReference type="CDD" id="cd07957">
    <property type="entry name" value="Anticodon_Ia_Met"/>
    <property type="match status" value="1"/>
</dbReference>
<accession>A0AA43U9T2</accession>
<dbReference type="HAMAP" id="MF_01228">
    <property type="entry name" value="Met_tRNA_synth_type2"/>
    <property type="match status" value="1"/>
</dbReference>
<dbReference type="InterPro" id="IPR041872">
    <property type="entry name" value="Anticodon_Met"/>
</dbReference>
<dbReference type="Gene3D" id="1.10.730.10">
    <property type="entry name" value="Isoleucyl-tRNA Synthetase, Domain 1"/>
    <property type="match status" value="1"/>
</dbReference>
<dbReference type="PANTHER" id="PTHR43326:SF1">
    <property type="entry name" value="METHIONINE--TRNA LIGASE, MITOCHONDRIAL"/>
    <property type="match status" value="1"/>
</dbReference>
<feature type="short sequence motif" description="'KMSKS' region" evidence="7">
    <location>
        <begin position="304"/>
        <end position="308"/>
    </location>
</feature>
<dbReference type="Pfam" id="PF09334">
    <property type="entry name" value="tRNA-synt_1g"/>
    <property type="match status" value="1"/>
</dbReference>
<name>A0AA43U9T2_9ACTN</name>
<dbReference type="EMBL" id="JAUMVS010000013">
    <property type="protein sequence ID" value="MDO4841376.1"/>
    <property type="molecule type" value="Genomic_DNA"/>
</dbReference>
<evidence type="ECO:0000313" key="12">
    <source>
        <dbReference type="Proteomes" id="UP001168575"/>
    </source>
</evidence>
<keyword evidence="7" id="KW-0963">Cytoplasm</keyword>
<feature type="domain" description="Methionyl-tRNA synthetase anticodon-binding" evidence="10">
    <location>
        <begin position="386"/>
        <end position="520"/>
    </location>
</feature>
<dbReference type="PANTHER" id="PTHR43326">
    <property type="entry name" value="METHIONYL-TRNA SYNTHETASE"/>
    <property type="match status" value="1"/>
</dbReference>
<dbReference type="Proteomes" id="UP001168575">
    <property type="component" value="Unassembled WGS sequence"/>
</dbReference>
<evidence type="ECO:0000259" key="9">
    <source>
        <dbReference type="Pfam" id="PF09334"/>
    </source>
</evidence>
<proteinExistence type="inferred from homology"/>
<comment type="function">
    <text evidence="1 7">Is required not only for elongation of protein synthesis but also for the initiation of all mRNA translation through initiator tRNA(fMet) aminoacylation.</text>
</comment>
<evidence type="ECO:0000256" key="8">
    <source>
        <dbReference type="RuleBase" id="RU363039"/>
    </source>
</evidence>
<evidence type="ECO:0000256" key="6">
    <source>
        <dbReference type="ARBA" id="ARBA00023146"/>
    </source>
</evidence>
<evidence type="ECO:0000259" key="10">
    <source>
        <dbReference type="Pfam" id="PF19303"/>
    </source>
</evidence>
<evidence type="ECO:0000256" key="1">
    <source>
        <dbReference type="ARBA" id="ARBA00003314"/>
    </source>
</evidence>
<keyword evidence="4 7" id="KW-0067">ATP-binding</keyword>
<feature type="binding site" evidence="7">
    <location>
        <position position="150"/>
    </location>
    <ligand>
        <name>Zn(2+)</name>
        <dbReference type="ChEBI" id="CHEBI:29105"/>
    </ligand>
</feature>
<dbReference type="PRINTS" id="PR01041">
    <property type="entry name" value="TRNASYNTHMET"/>
</dbReference>
<dbReference type="GO" id="GO:0004825">
    <property type="term" value="F:methionine-tRNA ligase activity"/>
    <property type="evidence" value="ECO:0007669"/>
    <property type="project" value="UniProtKB-UniRule"/>
</dbReference>
<comment type="caution">
    <text evidence="7">Lacks conserved residue(s) required for the propagation of feature annotation.</text>
</comment>
<dbReference type="Gene3D" id="2.170.220.10">
    <property type="match status" value="1"/>
</dbReference>
<comment type="similarity">
    <text evidence="8">Belongs to the class-I aminoacyl-tRNA synthetase family.</text>
</comment>
<keyword evidence="3 7" id="KW-0547">Nucleotide-binding</keyword>
<evidence type="ECO:0000256" key="5">
    <source>
        <dbReference type="ARBA" id="ARBA00022917"/>
    </source>
</evidence>
<dbReference type="InterPro" id="IPR033911">
    <property type="entry name" value="MetRS_core"/>
</dbReference>
<protein>
    <recommendedName>
        <fullName evidence="7">Methionine--tRNA ligase</fullName>
        <ecNumber evidence="7">6.1.1.10</ecNumber>
    </recommendedName>
    <alternativeName>
        <fullName evidence="7">Methionyl-tRNA synthetase</fullName>
        <shortName evidence="7">MetRS</shortName>
    </alternativeName>
</protein>
<evidence type="ECO:0000256" key="2">
    <source>
        <dbReference type="ARBA" id="ARBA00022598"/>
    </source>
</evidence>
<evidence type="ECO:0000256" key="3">
    <source>
        <dbReference type="ARBA" id="ARBA00022741"/>
    </source>
</evidence>
<feature type="domain" description="Methionyl/Leucyl tRNA synthetase" evidence="9">
    <location>
        <begin position="7"/>
        <end position="367"/>
    </location>
</feature>
<comment type="subunit">
    <text evidence="7">Monomer.</text>
</comment>
<dbReference type="Gene3D" id="3.40.50.620">
    <property type="entry name" value="HUPs"/>
    <property type="match status" value="1"/>
</dbReference>
<dbReference type="NCBIfam" id="TIGR00398">
    <property type="entry name" value="metG"/>
    <property type="match status" value="1"/>
</dbReference>
<dbReference type="Pfam" id="PF19303">
    <property type="entry name" value="Anticodon_3"/>
    <property type="match status" value="1"/>
</dbReference>
<evidence type="ECO:0000313" key="11">
    <source>
        <dbReference type="EMBL" id="MDO4841376.1"/>
    </source>
</evidence>
<keyword evidence="6 7" id="KW-0030">Aminoacyl-tRNA synthetase</keyword>
<dbReference type="InterPro" id="IPR023457">
    <property type="entry name" value="Met-tRNA_synth_2"/>
</dbReference>
<dbReference type="NCBIfam" id="NF008900">
    <property type="entry name" value="PRK12267.1"/>
    <property type="match status" value="1"/>
</dbReference>
<keyword evidence="5 7" id="KW-0648">Protein biosynthesis</keyword>
<dbReference type="AlphaFoldDB" id="A0AA43U9T2"/>
<feature type="binding site" evidence="7">
    <location>
        <position position="128"/>
    </location>
    <ligand>
        <name>Zn(2+)</name>
        <dbReference type="ChEBI" id="CHEBI:29105"/>
    </ligand>
</feature>
<dbReference type="EC" id="6.1.1.10" evidence="7"/>
<dbReference type="GO" id="GO:0005524">
    <property type="term" value="F:ATP binding"/>
    <property type="evidence" value="ECO:0007669"/>
    <property type="project" value="UniProtKB-UniRule"/>
</dbReference>